<dbReference type="eggNOG" id="COG2891">
    <property type="taxonomic scope" value="Bacteria"/>
</dbReference>
<dbReference type="GO" id="GO:0008360">
    <property type="term" value="P:regulation of cell shape"/>
    <property type="evidence" value="ECO:0007669"/>
    <property type="project" value="UniProtKB-UniRule"/>
</dbReference>
<dbReference type="EMBL" id="AAOF01000001">
    <property type="protein sequence ID" value="EAR23312.1"/>
    <property type="molecule type" value="Genomic_DNA"/>
</dbReference>
<keyword evidence="11" id="KW-1185">Reference proteome</keyword>
<evidence type="ECO:0000256" key="6">
    <source>
        <dbReference type="ARBA" id="ARBA00022989"/>
    </source>
</evidence>
<dbReference type="InterPro" id="IPR007227">
    <property type="entry name" value="Cell_shape_determining_MreD"/>
</dbReference>
<dbReference type="AlphaFoldDB" id="A4BLX4"/>
<evidence type="ECO:0000256" key="1">
    <source>
        <dbReference type="ARBA" id="ARBA00004651"/>
    </source>
</evidence>
<gene>
    <name evidence="10" type="ORF">NB231_15868</name>
</gene>
<keyword evidence="3 8" id="KW-1003">Cell membrane</keyword>
<evidence type="ECO:0000256" key="5">
    <source>
        <dbReference type="ARBA" id="ARBA00022960"/>
    </source>
</evidence>
<keyword evidence="4 9" id="KW-0812">Transmembrane</keyword>
<name>A4BLX4_9GAMM</name>
<dbReference type="GO" id="GO:0005886">
    <property type="term" value="C:plasma membrane"/>
    <property type="evidence" value="ECO:0007669"/>
    <property type="project" value="UniProtKB-SubCell"/>
</dbReference>
<reference evidence="10 11" key="1">
    <citation type="submission" date="2006-02" db="EMBL/GenBank/DDBJ databases">
        <authorList>
            <person name="Waterbury J."/>
            <person name="Ferriera S."/>
            <person name="Johnson J."/>
            <person name="Kravitz S."/>
            <person name="Halpern A."/>
            <person name="Remington K."/>
            <person name="Beeson K."/>
            <person name="Tran B."/>
            <person name="Rogers Y.-H."/>
            <person name="Friedman R."/>
            <person name="Venter J.C."/>
        </authorList>
    </citation>
    <scope>NUCLEOTIDE SEQUENCE [LARGE SCALE GENOMIC DNA]</scope>
    <source>
        <strain evidence="10 11">Nb-231</strain>
    </source>
</reference>
<protein>
    <recommendedName>
        <fullName evidence="8">Rod shape-determining protein MreD</fullName>
    </recommendedName>
</protein>
<evidence type="ECO:0000256" key="8">
    <source>
        <dbReference type="PIRNR" id="PIRNR018472"/>
    </source>
</evidence>
<keyword evidence="8" id="KW-0997">Cell inner membrane</keyword>
<dbReference type="InterPro" id="IPR026034">
    <property type="entry name" value="MreD_proteobac"/>
</dbReference>
<keyword evidence="7 8" id="KW-0472">Membrane</keyword>
<evidence type="ECO:0000256" key="9">
    <source>
        <dbReference type="SAM" id="Phobius"/>
    </source>
</evidence>
<dbReference type="PANTHER" id="PTHR37484">
    <property type="entry name" value="ROD SHAPE-DETERMINING PROTEIN MRED"/>
    <property type="match status" value="1"/>
</dbReference>
<comment type="subcellular location">
    <subcellularLocation>
        <location evidence="8">Cell inner membrane</location>
    </subcellularLocation>
    <subcellularLocation>
        <location evidence="1">Cell membrane</location>
        <topology evidence="1">Multi-pass membrane protein</topology>
    </subcellularLocation>
</comment>
<evidence type="ECO:0000313" key="11">
    <source>
        <dbReference type="Proteomes" id="UP000003374"/>
    </source>
</evidence>
<evidence type="ECO:0000256" key="3">
    <source>
        <dbReference type="ARBA" id="ARBA00022475"/>
    </source>
</evidence>
<proteinExistence type="inferred from homology"/>
<comment type="similarity">
    <text evidence="2 8">Belongs to the MreD family.</text>
</comment>
<feature type="transmembrane region" description="Helical" evidence="9">
    <location>
        <begin position="104"/>
        <end position="124"/>
    </location>
</feature>
<dbReference type="PIRSF" id="PIRSF018472">
    <property type="entry name" value="MreD_proteobac"/>
    <property type="match status" value="1"/>
</dbReference>
<feature type="transmembrane region" description="Helical" evidence="9">
    <location>
        <begin position="72"/>
        <end position="92"/>
    </location>
</feature>
<dbReference type="HOGENOM" id="CLU_119315_0_0_6"/>
<feature type="transmembrane region" description="Helical" evidence="9">
    <location>
        <begin position="12"/>
        <end position="34"/>
    </location>
</feature>
<keyword evidence="6 9" id="KW-1133">Transmembrane helix</keyword>
<dbReference type="Pfam" id="PF04093">
    <property type="entry name" value="MreD"/>
    <property type="match status" value="1"/>
</dbReference>
<dbReference type="PANTHER" id="PTHR37484:SF1">
    <property type="entry name" value="ROD SHAPE-DETERMINING PROTEIN MRED"/>
    <property type="match status" value="1"/>
</dbReference>
<organism evidence="10 11">
    <name type="scientific">Nitrococcus mobilis Nb-231</name>
    <dbReference type="NCBI Taxonomy" id="314278"/>
    <lineage>
        <taxon>Bacteria</taxon>
        <taxon>Pseudomonadati</taxon>
        <taxon>Pseudomonadota</taxon>
        <taxon>Gammaproteobacteria</taxon>
        <taxon>Chromatiales</taxon>
        <taxon>Ectothiorhodospiraceae</taxon>
        <taxon>Nitrococcus</taxon>
    </lineage>
</organism>
<evidence type="ECO:0000256" key="7">
    <source>
        <dbReference type="ARBA" id="ARBA00023136"/>
    </source>
</evidence>
<accession>A4BLX4</accession>
<dbReference type="STRING" id="314278.NB231_15868"/>
<feature type="transmembrane region" description="Helical" evidence="9">
    <location>
        <begin position="40"/>
        <end position="60"/>
    </location>
</feature>
<evidence type="ECO:0000313" key="10">
    <source>
        <dbReference type="EMBL" id="EAR23312.1"/>
    </source>
</evidence>
<evidence type="ECO:0000256" key="2">
    <source>
        <dbReference type="ARBA" id="ARBA00007776"/>
    </source>
</evidence>
<dbReference type="Proteomes" id="UP000003374">
    <property type="component" value="Unassembled WGS sequence"/>
</dbReference>
<keyword evidence="5 8" id="KW-0133">Cell shape</keyword>
<comment type="caution">
    <text evidence="10">The sequence shown here is derived from an EMBL/GenBank/DDBJ whole genome shotgun (WGS) entry which is preliminary data.</text>
</comment>
<comment type="function">
    <text evidence="8">Involved in formation of the rod shape of the cell. May also contribute to regulation of formation of penicillin-binding proteins.</text>
</comment>
<evidence type="ECO:0000256" key="4">
    <source>
        <dbReference type="ARBA" id="ARBA00022692"/>
    </source>
</evidence>
<sequence length="134" mass="15371">MWAKPLRPEWTALILIYWCMALPQRVGVTVAWTVGLLQDVLQGFLLGAHALAFSVAAFLTLKLHRQIRVFPLWQQALSTLLLLLVIRLILLWTRGLIGHPGVDWQYWLPALTGAALWPPLFLGLRAVRRRFQVR</sequence>
<dbReference type="NCBIfam" id="TIGR03426">
    <property type="entry name" value="shape_MreD"/>
    <property type="match status" value="1"/>
</dbReference>